<dbReference type="PANTHER" id="PTHR44591">
    <property type="entry name" value="STRESS RESPONSE REGULATOR PROTEIN 1"/>
    <property type="match status" value="1"/>
</dbReference>
<dbReference type="Pfam" id="PF00072">
    <property type="entry name" value="Response_reg"/>
    <property type="match status" value="1"/>
</dbReference>
<proteinExistence type="predicted"/>
<dbReference type="SMART" id="SM00448">
    <property type="entry name" value="REC"/>
    <property type="match status" value="1"/>
</dbReference>
<dbReference type="KEGG" id="pzu:PHZ_c1511"/>
<evidence type="ECO:0000313" key="4">
    <source>
        <dbReference type="EMBL" id="ACG77922.1"/>
    </source>
</evidence>
<accession>B4RAB5</accession>
<organism evidence="4 5">
    <name type="scientific">Phenylobacterium zucineum (strain HLK1)</name>
    <dbReference type="NCBI Taxonomy" id="450851"/>
    <lineage>
        <taxon>Bacteria</taxon>
        <taxon>Pseudomonadati</taxon>
        <taxon>Pseudomonadota</taxon>
        <taxon>Alphaproteobacteria</taxon>
        <taxon>Caulobacterales</taxon>
        <taxon>Caulobacteraceae</taxon>
        <taxon>Phenylobacterium</taxon>
    </lineage>
</organism>
<dbReference type="InterPro" id="IPR001789">
    <property type="entry name" value="Sig_transdc_resp-reg_receiver"/>
</dbReference>
<protein>
    <submittedName>
        <fullName evidence="4">Response regulator</fullName>
    </submittedName>
</protein>
<reference evidence="4 5" key="1">
    <citation type="journal article" date="2008" name="BMC Genomics">
        <title>Complete genome of Phenylobacterium zucineum - a novel facultative intracellular bacterium isolated from human erythroleukemia cell line K562.</title>
        <authorList>
            <person name="Luo Y."/>
            <person name="Xu X."/>
            <person name="Ding Z."/>
            <person name="Liu Z."/>
            <person name="Zhang B."/>
            <person name="Yan Z."/>
            <person name="Sun J."/>
            <person name="Hu S."/>
            <person name="Hu X."/>
        </authorList>
    </citation>
    <scope>NUCLEOTIDE SEQUENCE [LARGE SCALE GENOMIC DNA]</scope>
    <source>
        <strain evidence="4 5">HLK1</strain>
    </source>
</reference>
<evidence type="ECO:0000256" key="2">
    <source>
        <dbReference type="PROSITE-ProRule" id="PRU00169"/>
    </source>
</evidence>
<dbReference type="STRING" id="450851.PHZ_c1511"/>
<dbReference type="EMBL" id="CP000747">
    <property type="protein sequence ID" value="ACG77922.1"/>
    <property type="molecule type" value="Genomic_DNA"/>
</dbReference>
<name>B4RAB5_PHEZH</name>
<dbReference type="eggNOG" id="COG0784">
    <property type="taxonomic scope" value="Bacteria"/>
</dbReference>
<dbReference type="InterPro" id="IPR050595">
    <property type="entry name" value="Bact_response_regulator"/>
</dbReference>
<dbReference type="Gene3D" id="3.40.50.2300">
    <property type="match status" value="1"/>
</dbReference>
<keyword evidence="1 2" id="KW-0597">Phosphoprotein</keyword>
<evidence type="ECO:0000259" key="3">
    <source>
        <dbReference type="PROSITE" id="PS50110"/>
    </source>
</evidence>
<dbReference type="Proteomes" id="UP000001868">
    <property type="component" value="Chromosome"/>
</dbReference>
<dbReference type="HOGENOM" id="CLU_1276647_0_0_5"/>
<feature type="modified residue" description="4-aspartylphosphate" evidence="2">
    <location>
        <position position="130"/>
    </location>
</feature>
<dbReference type="PANTHER" id="PTHR44591:SF21">
    <property type="entry name" value="TWO-COMPONENT RESPONSE REGULATOR"/>
    <property type="match status" value="1"/>
</dbReference>
<evidence type="ECO:0000256" key="1">
    <source>
        <dbReference type="ARBA" id="ARBA00022553"/>
    </source>
</evidence>
<sequence>MNSASVVVVLWRAMTCGAAVSLLRRERKRSLRGSDWSPPLGSRTSRCSRLHAWQRPPESTCAPAMTRCAISDHPQSRVVLAVDDEVLVLDLIETALVEGGFEVLTATAAADAIALVESNRCRDIIALVTDVNMGRISGWDVAKRARELNPGLPVIYVSGDSGHEWASHGVPNSQIIQKPFAAAQLITAVAGLINAAQTSPMWESDADSAVDAGTPD</sequence>
<gene>
    <name evidence="4" type="ordered locus">PHZ_c1511</name>
</gene>
<dbReference type="PROSITE" id="PS50110">
    <property type="entry name" value="RESPONSE_REGULATORY"/>
    <property type="match status" value="1"/>
</dbReference>
<dbReference type="GO" id="GO:0000160">
    <property type="term" value="P:phosphorelay signal transduction system"/>
    <property type="evidence" value="ECO:0007669"/>
    <property type="project" value="InterPro"/>
</dbReference>
<dbReference type="SUPFAM" id="SSF52172">
    <property type="entry name" value="CheY-like"/>
    <property type="match status" value="1"/>
</dbReference>
<dbReference type="InterPro" id="IPR011006">
    <property type="entry name" value="CheY-like_superfamily"/>
</dbReference>
<evidence type="ECO:0000313" key="5">
    <source>
        <dbReference type="Proteomes" id="UP000001868"/>
    </source>
</evidence>
<feature type="domain" description="Response regulatory" evidence="3">
    <location>
        <begin position="78"/>
        <end position="193"/>
    </location>
</feature>
<keyword evidence="5" id="KW-1185">Reference proteome</keyword>
<dbReference type="AlphaFoldDB" id="B4RAB5"/>